<keyword evidence="6 9" id="KW-0472">Membrane</keyword>
<dbReference type="Gene3D" id="1.20.1070.10">
    <property type="entry name" value="Rhodopsin 7-helix transmembrane proteins"/>
    <property type="match status" value="1"/>
</dbReference>
<evidence type="ECO:0000259" key="10">
    <source>
        <dbReference type="PROSITE" id="PS50262"/>
    </source>
</evidence>
<dbReference type="InterPro" id="IPR000276">
    <property type="entry name" value="GPCR_Rhodpsn"/>
</dbReference>
<dbReference type="Proteomes" id="UP000663870">
    <property type="component" value="Unassembled WGS sequence"/>
</dbReference>
<accession>A0A815RHJ4</accession>
<comment type="subcellular location">
    <subcellularLocation>
        <location evidence="1">Cell membrane</location>
        <topology evidence="1">Multi-pass membrane protein</topology>
    </subcellularLocation>
</comment>
<evidence type="ECO:0000256" key="1">
    <source>
        <dbReference type="ARBA" id="ARBA00004651"/>
    </source>
</evidence>
<dbReference type="PROSITE" id="PS50262">
    <property type="entry name" value="G_PROTEIN_RECEP_F1_2"/>
    <property type="match status" value="1"/>
</dbReference>
<keyword evidence="4 9" id="KW-1133">Transmembrane helix</keyword>
<evidence type="ECO:0000256" key="3">
    <source>
        <dbReference type="ARBA" id="ARBA00022692"/>
    </source>
</evidence>
<keyword evidence="8" id="KW-0807">Transducer</keyword>
<comment type="caution">
    <text evidence="11">The sequence shown here is derived from an EMBL/GenBank/DDBJ whole genome shotgun (WGS) entry which is preliminary data.</text>
</comment>
<dbReference type="Proteomes" id="UP000663854">
    <property type="component" value="Unassembled WGS sequence"/>
</dbReference>
<evidence type="ECO:0000313" key="11">
    <source>
        <dbReference type="EMBL" id="CAF1476589.1"/>
    </source>
</evidence>
<feature type="domain" description="G-protein coupled receptors family 1 profile" evidence="10">
    <location>
        <begin position="29"/>
        <end position="283"/>
    </location>
</feature>
<dbReference type="PANTHER" id="PTHR24249">
    <property type="entry name" value="HISTAMINE RECEPTOR-RELATED G-PROTEIN COUPLED RECEPTOR"/>
    <property type="match status" value="1"/>
</dbReference>
<feature type="transmembrane region" description="Helical" evidence="9">
    <location>
        <begin position="51"/>
        <end position="76"/>
    </location>
</feature>
<evidence type="ECO:0000313" key="13">
    <source>
        <dbReference type="Proteomes" id="UP000663854"/>
    </source>
</evidence>
<keyword evidence="5" id="KW-0297">G-protein coupled receptor</keyword>
<dbReference type="InterPro" id="IPR050569">
    <property type="entry name" value="TAAR"/>
</dbReference>
<dbReference type="AlphaFoldDB" id="A0A815RHJ4"/>
<keyword evidence="7" id="KW-0675">Receptor</keyword>
<dbReference type="InterPro" id="IPR017452">
    <property type="entry name" value="GPCR_Rhodpsn_7TM"/>
</dbReference>
<protein>
    <recommendedName>
        <fullName evidence="10">G-protein coupled receptors family 1 profile domain-containing protein</fullName>
    </recommendedName>
</protein>
<keyword evidence="14" id="KW-1185">Reference proteome</keyword>
<feature type="transmembrane region" description="Helical" evidence="9">
    <location>
        <begin position="191"/>
        <end position="209"/>
    </location>
</feature>
<evidence type="ECO:0000256" key="6">
    <source>
        <dbReference type="ARBA" id="ARBA00023136"/>
    </source>
</evidence>
<evidence type="ECO:0000256" key="8">
    <source>
        <dbReference type="ARBA" id="ARBA00023224"/>
    </source>
</evidence>
<evidence type="ECO:0000256" key="4">
    <source>
        <dbReference type="ARBA" id="ARBA00022989"/>
    </source>
</evidence>
<dbReference type="EMBL" id="CAJNOH010008279">
    <property type="protein sequence ID" value="CAF1476589.1"/>
    <property type="molecule type" value="Genomic_DNA"/>
</dbReference>
<proteinExistence type="predicted"/>
<evidence type="ECO:0000256" key="5">
    <source>
        <dbReference type="ARBA" id="ARBA00023040"/>
    </source>
</evidence>
<feature type="transmembrane region" description="Helical" evidence="9">
    <location>
        <begin position="16"/>
        <end position="39"/>
    </location>
</feature>
<dbReference type="GO" id="GO:0005886">
    <property type="term" value="C:plasma membrane"/>
    <property type="evidence" value="ECO:0007669"/>
    <property type="project" value="UniProtKB-SubCell"/>
</dbReference>
<keyword evidence="2" id="KW-1003">Cell membrane</keyword>
<organism evidence="11 13">
    <name type="scientific">Rotaria sordida</name>
    <dbReference type="NCBI Taxonomy" id="392033"/>
    <lineage>
        <taxon>Eukaryota</taxon>
        <taxon>Metazoa</taxon>
        <taxon>Spiralia</taxon>
        <taxon>Gnathifera</taxon>
        <taxon>Rotifera</taxon>
        <taxon>Eurotatoria</taxon>
        <taxon>Bdelloidea</taxon>
        <taxon>Philodinida</taxon>
        <taxon>Philodinidae</taxon>
        <taxon>Rotaria</taxon>
    </lineage>
</organism>
<reference evidence="11" key="1">
    <citation type="submission" date="2021-02" db="EMBL/GenBank/DDBJ databases">
        <authorList>
            <person name="Nowell W R."/>
        </authorList>
    </citation>
    <scope>NUCLEOTIDE SEQUENCE</scope>
</reference>
<sequence>MEMFENNKFVLHRIKFFILIILQISAIVISLLIFAFFITHRAILNILQNQALLALIIVNFVELVADLPMPISFYYLGYVKPATNGYCIWWTFFEYNLHLISELLVATISIQRHILIFQANIFHNRFKRFMFYYIPLVLCFIYPIILYIIIIILYPCDGTQWDYTSNLCGYANCYLIYNKVLGTFDWAANNGSPVVIIMLANMTLVIRVIRHKRRQRQANSWKKQRRMTIQLLTISSLYLFAWLPSLIIGVTQQLNSPSFLANIQTDYTLDFIYLIALLSPWIYLKLLPELMKWLGNLLHRGQIVHNVVRPI</sequence>
<dbReference type="PANTHER" id="PTHR24249:SF372">
    <property type="entry name" value="G-PROTEIN COUPLED RECEPTORS FAMILY 1 PROFILE DOMAIN-CONTAINING PROTEIN"/>
    <property type="match status" value="1"/>
</dbReference>
<evidence type="ECO:0000256" key="2">
    <source>
        <dbReference type="ARBA" id="ARBA00022475"/>
    </source>
</evidence>
<keyword evidence="3 9" id="KW-0812">Transmembrane</keyword>
<dbReference type="EMBL" id="CAJNOL010009965">
    <property type="protein sequence ID" value="CAF1646727.1"/>
    <property type="molecule type" value="Genomic_DNA"/>
</dbReference>
<feature type="transmembrane region" description="Helical" evidence="9">
    <location>
        <begin position="229"/>
        <end position="251"/>
    </location>
</feature>
<evidence type="ECO:0000256" key="7">
    <source>
        <dbReference type="ARBA" id="ARBA00023170"/>
    </source>
</evidence>
<evidence type="ECO:0000313" key="14">
    <source>
        <dbReference type="Proteomes" id="UP000663870"/>
    </source>
</evidence>
<dbReference type="SUPFAM" id="SSF81321">
    <property type="entry name" value="Family A G protein-coupled receptor-like"/>
    <property type="match status" value="1"/>
</dbReference>
<name>A0A815RHJ4_9BILA</name>
<dbReference type="GO" id="GO:0004930">
    <property type="term" value="F:G protein-coupled receptor activity"/>
    <property type="evidence" value="ECO:0007669"/>
    <property type="project" value="UniProtKB-KW"/>
</dbReference>
<evidence type="ECO:0000313" key="12">
    <source>
        <dbReference type="EMBL" id="CAF1646727.1"/>
    </source>
</evidence>
<feature type="transmembrane region" description="Helical" evidence="9">
    <location>
        <begin position="88"/>
        <end position="110"/>
    </location>
</feature>
<feature type="transmembrane region" description="Helical" evidence="9">
    <location>
        <begin position="271"/>
        <end position="287"/>
    </location>
</feature>
<dbReference type="Pfam" id="PF00001">
    <property type="entry name" value="7tm_1"/>
    <property type="match status" value="1"/>
</dbReference>
<feature type="transmembrane region" description="Helical" evidence="9">
    <location>
        <begin position="131"/>
        <end position="154"/>
    </location>
</feature>
<evidence type="ECO:0000256" key="9">
    <source>
        <dbReference type="SAM" id="Phobius"/>
    </source>
</evidence>
<gene>
    <name evidence="12" type="ORF">JXQ802_LOCUS53993</name>
    <name evidence="11" type="ORF">PYM288_LOCUS37573</name>
</gene>